<dbReference type="PANTHER" id="PTHR43584">
    <property type="entry name" value="NUCLEOTIDYL TRANSFERASE"/>
    <property type="match status" value="1"/>
</dbReference>
<dbReference type="Gene3D" id="3.90.550.10">
    <property type="entry name" value="Spore Coat Polysaccharide Biosynthesis Protein SpsA, Chain A"/>
    <property type="match status" value="1"/>
</dbReference>
<dbReference type="SUPFAM" id="SSF53448">
    <property type="entry name" value="Nucleotide-diphospho-sugar transferases"/>
    <property type="match status" value="1"/>
</dbReference>
<accession>A0A3P1V0K1</accession>
<evidence type="ECO:0000256" key="1">
    <source>
        <dbReference type="ARBA" id="ARBA00022679"/>
    </source>
</evidence>
<dbReference type="AlphaFoldDB" id="A0A3P1V0K1"/>
<evidence type="ECO:0000256" key="2">
    <source>
        <dbReference type="ARBA" id="ARBA00022695"/>
    </source>
</evidence>
<dbReference type="EMBL" id="RQYY01000004">
    <property type="protein sequence ID" value="RRD27100.1"/>
    <property type="molecule type" value="Genomic_DNA"/>
</dbReference>
<dbReference type="PANTHER" id="PTHR43584:SF5">
    <property type="entry name" value="PROTEIN LICC"/>
    <property type="match status" value="1"/>
</dbReference>
<dbReference type="CDD" id="cd02523">
    <property type="entry name" value="PC_cytidylyltransferase"/>
    <property type="match status" value="1"/>
</dbReference>
<sequence>MKRNAIILAAGTSSRFVPISFEIPKSLLKVQNEILIERQIKQLQEAGIYDITIVVGYKKELFYYLKDKYNVSIVDNEDYYIYNNTSSLMKVLDKLENTYICSSDNYFTKNVFLENEEQAYYSAIYIKGKTDEYCIQYDKDNFITGVTIGGENSYIMMGHVYFDKNFSDSFKEILKNEYRNEETRKKLWEQVYIKYISNLKMKIKKYNEGVIFEFDSLEELRKFEPDFLSNTKIMKEIIGYLHCDEKELSNFLLVKRASDEFSFLFFYQNKEYIYSLKIKEKTYNIKLCSF</sequence>
<comment type="caution">
    <text evidence="4">The sequence shown here is derived from an EMBL/GenBank/DDBJ whole genome shotgun (WGS) entry which is preliminary data.</text>
</comment>
<dbReference type="Proteomes" id="UP000281534">
    <property type="component" value="Unassembled WGS sequence"/>
</dbReference>
<dbReference type="InterPro" id="IPR050065">
    <property type="entry name" value="GlmU-like"/>
</dbReference>
<dbReference type="Pfam" id="PF12804">
    <property type="entry name" value="NTP_transf_3"/>
    <property type="match status" value="1"/>
</dbReference>
<name>A0A3P1V0K1_9FUSO</name>
<dbReference type="InterPro" id="IPR029044">
    <property type="entry name" value="Nucleotide-diphossugar_trans"/>
</dbReference>
<evidence type="ECO:0000259" key="3">
    <source>
        <dbReference type="Pfam" id="PF12804"/>
    </source>
</evidence>
<evidence type="ECO:0000313" key="4">
    <source>
        <dbReference type="EMBL" id="RRD27100.1"/>
    </source>
</evidence>
<reference evidence="4 5" key="1">
    <citation type="submission" date="2018-11" db="EMBL/GenBank/DDBJ databases">
        <title>Genomes From Bacteria Associated with the Canine Oral Cavity: a Test Case for Automated Genome-Based Taxonomic Assignment.</title>
        <authorList>
            <person name="Coil D.A."/>
            <person name="Jospin G."/>
            <person name="Darling A.E."/>
            <person name="Wallis C."/>
            <person name="Davis I.J."/>
            <person name="Harris S."/>
            <person name="Eisen J.A."/>
            <person name="Holcombe L.J."/>
            <person name="O'Flynn C."/>
        </authorList>
    </citation>
    <scope>NUCLEOTIDE SEQUENCE [LARGE SCALE GENOMIC DNA]</scope>
    <source>
        <strain evidence="4 5">OH4460_COT-188</strain>
    </source>
</reference>
<organism evidence="4 5">
    <name type="scientific">Fusobacterium canifelinum</name>
    <dbReference type="NCBI Taxonomy" id="285729"/>
    <lineage>
        <taxon>Bacteria</taxon>
        <taxon>Fusobacteriati</taxon>
        <taxon>Fusobacteriota</taxon>
        <taxon>Fusobacteriia</taxon>
        <taxon>Fusobacteriales</taxon>
        <taxon>Fusobacteriaceae</taxon>
        <taxon>Fusobacterium</taxon>
    </lineage>
</organism>
<proteinExistence type="predicted"/>
<dbReference type="InterPro" id="IPR025877">
    <property type="entry name" value="MobA-like_NTP_Trfase"/>
</dbReference>
<dbReference type="OrthoDB" id="9803871at2"/>
<dbReference type="GO" id="GO:0016779">
    <property type="term" value="F:nucleotidyltransferase activity"/>
    <property type="evidence" value="ECO:0007669"/>
    <property type="project" value="UniProtKB-KW"/>
</dbReference>
<gene>
    <name evidence="4" type="ORF">EII27_03535</name>
</gene>
<keyword evidence="2 4" id="KW-0548">Nucleotidyltransferase</keyword>
<keyword evidence="1 4" id="KW-0808">Transferase</keyword>
<feature type="domain" description="MobA-like NTP transferase" evidence="3">
    <location>
        <begin position="5"/>
        <end position="103"/>
    </location>
</feature>
<dbReference type="RefSeq" id="WP_124795871.1">
    <property type="nucleotide sequence ID" value="NZ_RQYY01000004.1"/>
</dbReference>
<protein>
    <submittedName>
        <fullName evidence="4">Choline-phosphate cytidylyltransferase</fullName>
    </submittedName>
</protein>
<evidence type="ECO:0000313" key="5">
    <source>
        <dbReference type="Proteomes" id="UP000281534"/>
    </source>
</evidence>